<evidence type="ECO:0000313" key="1">
    <source>
        <dbReference type="EMBL" id="MFB6398652.1"/>
    </source>
</evidence>
<dbReference type="EMBL" id="JBCGDC010000330">
    <property type="protein sequence ID" value="MFB6398652.1"/>
    <property type="molecule type" value="Genomic_DNA"/>
</dbReference>
<keyword evidence="2" id="KW-1185">Reference proteome</keyword>
<reference evidence="1 2" key="1">
    <citation type="submission" date="2024-04" db="EMBL/GenBank/DDBJ databases">
        <title>Polymorphospora sp. isolated from Baiyangdian Lake in Xiong'an New Area.</title>
        <authorList>
            <person name="Zhang X."/>
            <person name="Liu J."/>
        </authorList>
    </citation>
    <scope>NUCLEOTIDE SEQUENCE [LARGE SCALE GENOMIC DNA]</scope>
    <source>
        <strain evidence="1 2">2-325</strain>
    </source>
</reference>
<organism evidence="1 2">
    <name type="scientific">Polymorphospora lycopeni</name>
    <dbReference type="NCBI Taxonomy" id="3140240"/>
    <lineage>
        <taxon>Bacteria</taxon>
        <taxon>Bacillati</taxon>
        <taxon>Actinomycetota</taxon>
        <taxon>Actinomycetes</taxon>
        <taxon>Micromonosporales</taxon>
        <taxon>Micromonosporaceae</taxon>
        <taxon>Polymorphospora</taxon>
    </lineage>
</organism>
<proteinExistence type="predicted"/>
<gene>
    <name evidence="1" type="ORF">AAFH96_37200</name>
</gene>
<accession>A0ABV5D314</accession>
<sequence>MRRSTISEALTEIRQFDSFNAGTLVGIALAERYGGAPPLRLDGLPATQAAALRASLDARAAGVVGIDTPAYLVYSGGLLVAWCTVRAAVATPDLVLSGTQARHQRLAVQPGFRSL</sequence>
<comment type="caution">
    <text evidence="1">The sequence shown here is derived from an EMBL/GenBank/DDBJ whole genome shotgun (WGS) entry which is preliminary data.</text>
</comment>
<protein>
    <submittedName>
        <fullName evidence="1">Uncharacterized protein</fullName>
    </submittedName>
</protein>
<name>A0ABV5D314_9ACTN</name>
<evidence type="ECO:0000313" key="2">
    <source>
        <dbReference type="Proteomes" id="UP001582793"/>
    </source>
</evidence>
<dbReference type="Proteomes" id="UP001582793">
    <property type="component" value="Unassembled WGS sequence"/>
</dbReference>
<dbReference type="RefSeq" id="WP_375737367.1">
    <property type="nucleotide sequence ID" value="NZ_JBCGDC010000330.1"/>
</dbReference>